<dbReference type="AlphaFoldDB" id="A0A1I1QSF6"/>
<sequence length="88" mass="9659">MIYIHNKLMTSWFNNSRNFDNDYTLSEMNINLNSPVYVTGKMSYNGNVALNTAIGAVSDVTLSGGNLNGNNAVIYSKFGDINIDESQA</sequence>
<evidence type="ECO:0000313" key="1">
    <source>
        <dbReference type="EMBL" id="SFD20990.1"/>
    </source>
</evidence>
<organism evidence="1 2">
    <name type="scientific">Ruminococcus albus</name>
    <dbReference type="NCBI Taxonomy" id="1264"/>
    <lineage>
        <taxon>Bacteria</taxon>
        <taxon>Bacillati</taxon>
        <taxon>Bacillota</taxon>
        <taxon>Clostridia</taxon>
        <taxon>Eubacteriales</taxon>
        <taxon>Oscillospiraceae</taxon>
        <taxon>Ruminococcus</taxon>
    </lineage>
</organism>
<feature type="non-terminal residue" evidence="1">
    <location>
        <position position="88"/>
    </location>
</feature>
<evidence type="ECO:0000313" key="2">
    <source>
        <dbReference type="Proteomes" id="UP000182192"/>
    </source>
</evidence>
<proteinExistence type="predicted"/>
<accession>A0A1I1QSF6</accession>
<evidence type="ECO:0008006" key="3">
    <source>
        <dbReference type="Google" id="ProtNLM"/>
    </source>
</evidence>
<gene>
    <name evidence="1" type="ORF">SAMN02910406_03396</name>
</gene>
<dbReference type="RefSeq" id="WP_143098767.1">
    <property type="nucleotide sequence ID" value="NZ_FOKQ01000047.1"/>
</dbReference>
<protein>
    <recommendedName>
        <fullName evidence="3">Polymer-forming protein</fullName>
    </recommendedName>
</protein>
<dbReference type="EMBL" id="FOKQ01000047">
    <property type="protein sequence ID" value="SFD20990.1"/>
    <property type="molecule type" value="Genomic_DNA"/>
</dbReference>
<name>A0A1I1QSF6_RUMAL</name>
<dbReference type="Proteomes" id="UP000182192">
    <property type="component" value="Unassembled WGS sequence"/>
</dbReference>
<reference evidence="1 2" key="1">
    <citation type="submission" date="2016-10" db="EMBL/GenBank/DDBJ databases">
        <authorList>
            <person name="de Groot N.N."/>
        </authorList>
    </citation>
    <scope>NUCLEOTIDE SEQUENCE [LARGE SCALE GENOMIC DNA]</scope>
    <source>
        <strain evidence="1 2">AR67</strain>
    </source>
</reference>